<name>A0AA38FA93_TAXCH</name>
<dbReference type="Proteomes" id="UP000824469">
    <property type="component" value="Unassembled WGS sequence"/>
</dbReference>
<comment type="caution">
    <text evidence="1">The sequence shown here is derived from an EMBL/GenBank/DDBJ whole genome shotgun (WGS) entry which is preliminary data.</text>
</comment>
<reference evidence="1 2" key="1">
    <citation type="journal article" date="2021" name="Nat. Plants">
        <title>The Taxus genome provides insights into paclitaxel biosynthesis.</title>
        <authorList>
            <person name="Xiong X."/>
            <person name="Gou J."/>
            <person name="Liao Q."/>
            <person name="Li Y."/>
            <person name="Zhou Q."/>
            <person name="Bi G."/>
            <person name="Li C."/>
            <person name="Du R."/>
            <person name="Wang X."/>
            <person name="Sun T."/>
            <person name="Guo L."/>
            <person name="Liang H."/>
            <person name="Lu P."/>
            <person name="Wu Y."/>
            <person name="Zhang Z."/>
            <person name="Ro D.K."/>
            <person name="Shang Y."/>
            <person name="Huang S."/>
            <person name="Yan J."/>
        </authorList>
    </citation>
    <scope>NUCLEOTIDE SEQUENCE [LARGE SCALE GENOMIC DNA]</scope>
    <source>
        <strain evidence="1">Ta-2019</strain>
    </source>
</reference>
<gene>
    <name evidence="1" type="ORF">KI387_038513</name>
</gene>
<dbReference type="AlphaFoldDB" id="A0AA38FA93"/>
<protein>
    <submittedName>
        <fullName evidence="1">Uncharacterized protein</fullName>
    </submittedName>
</protein>
<proteinExistence type="predicted"/>
<keyword evidence="2" id="KW-1185">Reference proteome</keyword>
<organism evidence="1 2">
    <name type="scientific">Taxus chinensis</name>
    <name type="common">Chinese yew</name>
    <name type="synonym">Taxus wallichiana var. chinensis</name>
    <dbReference type="NCBI Taxonomy" id="29808"/>
    <lineage>
        <taxon>Eukaryota</taxon>
        <taxon>Viridiplantae</taxon>
        <taxon>Streptophyta</taxon>
        <taxon>Embryophyta</taxon>
        <taxon>Tracheophyta</taxon>
        <taxon>Spermatophyta</taxon>
        <taxon>Pinopsida</taxon>
        <taxon>Pinidae</taxon>
        <taxon>Conifers II</taxon>
        <taxon>Cupressales</taxon>
        <taxon>Taxaceae</taxon>
        <taxon>Taxus</taxon>
    </lineage>
</organism>
<evidence type="ECO:0000313" key="1">
    <source>
        <dbReference type="EMBL" id="KAH9294925.1"/>
    </source>
</evidence>
<dbReference type="EMBL" id="JAHRHJ020000011">
    <property type="protein sequence ID" value="KAH9294925.1"/>
    <property type="molecule type" value="Genomic_DNA"/>
</dbReference>
<evidence type="ECO:0000313" key="2">
    <source>
        <dbReference type="Proteomes" id="UP000824469"/>
    </source>
</evidence>
<feature type="non-terminal residue" evidence="1">
    <location>
        <position position="1"/>
    </location>
</feature>
<accession>A0AA38FA93</accession>
<sequence>GNQHLLVNVSPNNQSIEPNSDWCKMSTNLVDENVDSSSTNCDTILDISTQASHVDSFPREMSQPLICVGNSQASALPVQGTEISSCHVKISGDQHHVVDVSPKAHLYEPNGDECKTSSNLINQNVDSSSINE</sequence>
<feature type="non-terminal residue" evidence="1">
    <location>
        <position position="132"/>
    </location>
</feature>